<sequence length="29" mass="3182">MPAVRDPMEPPDGHAQRAEQRVAAGHDLE</sequence>
<gene>
    <name evidence="2" type="ORF">BJY14_008802</name>
</gene>
<proteinExistence type="predicted"/>
<name>A0A7Y9ES42_9ACTN</name>
<accession>A0A7Y9ES42</accession>
<dbReference type="AlphaFoldDB" id="A0A7Y9ES42"/>
<organism evidence="2 3">
    <name type="scientific">Actinomadura luteofluorescens</name>
    <dbReference type="NCBI Taxonomy" id="46163"/>
    <lineage>
        <taxon>Bacteria</taxon>
        <taxon>Bacillati</taxon>
        <taxon>Actinomycetota</taxon>
        <taxon>Actinomycetes</taxon>
        <taxon>Streptosporangiales</taxon>
        <taxon>Thermomonosporaceae</taxon>
        <taxon>Actinomadura</taxon>
    </lineage>
</organism>
<comment type="caution">
    <text evidence="2">The sequence shown here is derived from an EMBL/GenBank/DDBJ whole genome shotgun (WGS) entry which is preliminary data.</text>
</comment>
<dbReference type="Proteomes" id="UP000529783">
    <property type="component" value="Unassembled WGS sequence"/>
</dbReference>
<feature type="region of interest" description="Disordered" evidence="1">
    <location>
        <begin position="1"/>
        <end position="29"/>
    </location>
</feature>
<keyword evidence="3" id="KW-1185">Reference proteome</keyword>
<dbReference type="EMBL" id="JACCBA010000001">
    <property type="protein sequence ID" value="NYD52819.1"/>
    <property type="molecule type" value="Genomic_DNA"/>
</dbReference>
<evidence type="ECO:0000313" key="2">
    <source>
        <dbReference type="EMBL" id="NYD52819.1"/>
    </source>
</evidence>
<reference evidence="2 3" key="1">
    <citation type="submission" date="2020-07" db="EMBL/GenBank/DDBJ databases">
        <title>Sequencing the genomes of 1000 actinobacteria strains.</title>
        <authorList>
            <person name="Klenk H.-P."/>
        </authorList>
    </citation>
    <scope>NUCLEOTIDE SEQUENCE [LARGE SCALE GENOMIC DNA]</scope>
    <source>
        <strain evidence="2 3">DSM 40398</strain>
    </source>
</reference>
<protein>
    <submittedName>
        <fullName evidence="2">Uncharacterized protein</fullName>
    </submittedName>
</protein>
<evidence type="ECO:0000256" key="1">
    <source>
        <dbReference type="SAM" id="MobiDB-lite"/>
    </source>
</evidence>
<evidence type="ECO:0000313" key="3">
    <source>
        <dbReference type="Proteomes" id="UP000529783"/>
    </source>
</evidence>